<accession>A0A3N0UYV8</accession>
<evidence type="ECO:0000313" key="2">
    <source>
        <dbReference type="EMBL" id="ROH85615.1"/>
    </source>
</evidence>
<dbReference type="EMBL" id="RJVO01000011">
    <property type="protein sequence ID" value="ROH85615.1"/>
    <property type="molecule type" value="Genomic_DNA"/>
</dbReference>
<dbReference type="SUPFAM" id="SSF51735">
    <property type="entry name" value="NAD(P)-binding Rossmann-fold domains"/>
    <property type="match status" value="1"/>
</dbReference>
<evidence type="ECO:0000313" key="3">
    <source>
        <dbReference type="Proteomes" id="UP000282106"/>
    </source>
</evidence>
<dbReference type="CDD" id="cd05269">
    <property type="entry name" value="TMR_SDR_a"/>
    <property type="match status" value="1"/>
</dbReference>
<dbReference type="PANTHER" id="PTHR47129">
    <property type="entry name" value="QUINONE OXIDOREDUCTASE 2"/>
    <property type="match status" value="1"/>
</dbReference>
<keyword evidence="3" id="KW-1185">Reference proteome</keyword>
<dbReference type="Pfam" id="PF13460">
    <property type="entry name" value="NAD_binding_10"/>
    <property type="match status" value="1"/>
</dbReference>
<sequence>MSTTTSTETLVITGASGQLGRLVLAELRSRAPNAKLVGLVRDPAKAPDLAALGVELRVADYENPASLVAALRGADKLLLISSSEIGRRLPQHRNVIDAAKAAGVKLLAYTSILRADTSPMNLAVEHKATEDYLRASGLPHVLLRNGWYTENYTGSVGAALQHGVVLGAAGEGRIASAARADYAAAAAVVLASTAATQAGKVYELAGDSAYTLSELAAEIARQSGKPVAYKNLSEAEYKTSLEGFGLPPAFAGLLAESDVKAAAGSLYDDGKALSRLIGRLTVTLTEAVAAALK</sequence>
<dbReference type="FunCoup" id="A0A3N0UYV8">
    <property type="interactions" value="415"/>
</dbReference>
<dbReference type="Gene3D" id="3.90.25.10">
    <property type="entry name" value="UDP-galactose 4-epimerase, domain 1"/>
    <property type="match status" value="1"/>
</dbReference>
<evidence type="ECO:0000259" key="1">
    <source>
        <dbReference type="Pfam" id="PF13460"/>
    </source>
</evidence>
<dbReference type="RefSeq" id="WP_123213038.1">
    <property type="nucleotide sequence ID" value="NZ_RJVO01000011.1"/>
</dbReference>
<feature type="domain" description="NAD(P)-binding" evidence="1">
    <location>
        <begin position="14"/>
        <end position="188"/>
    </location>
</feature>
<gene>
    <name evidence="2" type="ORF">ED208_16525</name>
</gene>
<organism evidence="2 3">
    <name type="scientific">Stagnimonas aquatica</name>
    <dbReference type="NCBI Taxonomy" id="2689987"/>
    <lineage>
        <taxon>Bacteria</taxon>
        <taxon>Pseudomonadati</taxon>
        <taxon>Pseudomonadota</taxon>
        <taxon>Gammaproteobacteria</taxon>
        <taxon>Nevskiales</taxon>
        <taxon>Nevskiaceae</taxon>
        <taxon>Stagnimonas</taxon>
    </lineage>
</organism>
<dbReference type="InterPro" id="IPR052718">
    <property type="entry name" value="NmrA-type_oxidoreductase"/>
</dbReference>
<reference evidence="2 3" key="1">
    <citation type="submission" date="2018-10" db="EMBL/GenBank/DDBJ databases">
        <authorList>
            <person name="Chen W.-M."/>
        </authorList>
    </citation>
    <scope>NUCLEOTIDE SEQUENCE [LARGE SCALE GENOMIC DNA]</scope>
    <source>
        <strain evidence="2 3">THS-13</strain>
    </source>
</reference>
<proteinExistence type="predicted"/>
<dbReference type="Gene3D" id="3.40.50.720">
    <property type="entry name" value="NAD(P)-binding Rossmann-like Domain"/>
    <property type="match status" value="1"/>
</dbReference>
<dbReference type="AlphaFoldDB" id="A0A3N0UYV8"/>
<name>A0A3N0UYV8_9GAMM</name>
<dbReference type="InterPro" id="IPR016040">
    <property type="entry name" value="NAD(P)-bd_dom"/>
</dbReference>
<dbReference type="PANTHER" id="PTHR47129:SF1">
    <property type="entry name" value="NMRA-LIKE DOMAIN-CONTAINING PROTEIN"/>
    <property type="match status" value="1"/>
</dbReference>
<dbReference type="Proteomes" id="UP000282106">
    <property type="component" value="Unassembled WGS sequence"/>
</dbReference>
<dbReference type="InterPro" id="IPR036291">
    <property type="entry name" value="NAD(P)-bd_dom_sf"/>
</dbReference>
<protein>
    <submittedName>
        <fullName evidence="2">SDR family oxidoreductase</fullName>
    </submittedName>
</protein>
<comment type="caution">
    <text evidence="2">The sequence shown here is derived from an EMBL/GenBank/DDBJ whole genome shotgun (WGS) entry which is preliminary data.</text>
</comment>
<dbReference type="InParanoid" id="A0A3N0UYV8"/>